<feature type="non-terminal residue" evidence="1">
    <location>
        <position position="111"/>
    </location>
</feature>
<name>A0ABN8HTI2_9NEOP</name>
<organism evidence="1 2">
    <name type="scientific">Iphiclides podalirius</name>
    <name type="common">scarce swallowtail</name>
    <dbReference type="NCBI Taxonomy" id="110791"/>
    <lineage>
        <taxon>Eukaryota</taxon>
        <taxon>Metazoa</taxon>
        <taxon>Ecdysozoa</taxon>
        <taxon>Arthropoda</taxon>
        <taxon>Hexapoda</taxon>
        <taxon>Insecta</taxon>
        <taxon>Pterygota</taxon>
        <taxon>Neoptera</taxon>
        <taxon>Endopterygota</taxon>
        <taxon>Lepidoptera</taxon>
        <taxon>Glossata</taxon>
        <taxon>Ditrysia</taxon>
        <taxon>Papilionoidea</taxon>
        <taxon>Papilionidae</taxon>
        <taxon>Papilioninae</taxon>
        <taxon>Iphiclides</taxon>
    </lineage>
</organism>
<dbReference type="EMBL" id="OW152824">
    <property type="protein sequence ID" value="CAH2040208.1"/>
    <property type="molecule type" value="Genomic_DNA"/>
</dbReference>
<evidence type="ECO:0000313" key="2">
    <source>
        <dbReference type="Proteomes" id="UP000837857"/>
    </source>
</evidence>
<dbReference type="Proteomes" id="UP000837857">
    <property type="component" value="Chromosome 12"/>
</dbReference>
<proteinExistence type="predicted"/>
<reference evidence="1" key="1">
    <citation type="submission" date="2022-03" db="EMBL/GenBank/DDBJ databases">
        <authorList>
            <person name="Martin H S."/>
        </authorList>
    </citation>
    <scope>NUCLEOTIDE SEQUENCE</scope>
</reference>
<protein>
    <submittedName>
        <fullName evidence="1">Uncharacterized protein</fullName>
    </submittedName>
</protein>
<sequence>MVASVHGYDRDWGPIIGPFTPGVVNIARDCSETNGNACLVIPSKEICKKKLAKPTVPWLPLPWWYFYCKWLMSPKTMTKSATTSSTVHEFYMNTLKNLTMYRERRIQNKFL</sequence>
<accession>A0ABN8HTI2</accession>
<evidence type="ECO:0000313" key="1">
    <source>
        <dbReference type="EMBL" id="CAH2040208.1"/>
    </source>
</evidence>
<gene>
    <name evidence="1" type="ORF">IPOD504_LOCUS2376</name>
</gene>
<keyword evidence="2" id="KW-1185">Reference proteome</keyword>